<keyword evidence="4" id="KW-1185">Reference proteome</keyword>
<evidence type="ECO:0000313" key="4">
    <source>
        <dbReference type="Proteomes" id="UP000479526"/>
    </source>
</evidence>
<keyword evidence="1" id="KW-1133">Transmembrane helix</keyword>
<reference evidence="3 4" key="1">
    <citation type="submission" date="2020-01" db="EMBL/GenBank/DDBJ databases">
        <title>Herbidospora sp. NEAU-GS84 nov., a novel actinomycete isolated from soil.</title>
        <authorList>
            <person name="Han L."/>
        </authorList>
    </citation>
    <scope>NUCLEOTIDE SEQUENCE [LARGE SCALE GENOMIC DNA]</scope>
    <source>
        <strain evidence="3 4">NEAU-GS84</strain>
    </source>
</reference>
<dbReference type="Proteomes" id="UP000479526">
    <property type="component" value="Unassembled WGS sequence"/>
</dbReference>
<dbReference type="InterPro" id="IPR036691">
    <property type="entry name" value="Endo/exonu/phosph_ase_sf"/>
</dbReference>
<evidence type="ECO:0000313" key="3">
    <source>
        <dbReference type="EMBL" id="NAS22695.1"/>
    </source>
</evidence>
<dbReference type="SUPFAM" id="SSF56219">
    <property type="entry name" value="DNase I-like"/>
    <property type="match status" value="1"/>
</dbReference>
<feature type="domain" description="Endonuclease/exonuclease/phosphatase" evidence="2">
    <location>
        <begin position="112"/>
        <end position="306"/>
    </location>
</feature>
<dbReference type="Gene3D" id="3.60.10.10">
    <property type="entry name" value="Endonuclease/exonuclease/phosphatase"/>
    <property type="match status" value="1"/>
</dbReference>
<keyword evidence="1" id="KW-0812">Transmembrane</keyword>
<evidence type="ECO:0000259" key="2">
    <source>
        <dbReference type="Pfam" id="PF03372"/>
    </source>
</evidence>
<feature type="transmembrane region" description="Helical" evidence="1">
    <location>
        <begin position="80"/>
        <end position="99"/>
    </location>
</feature>
<comment type="caution">
    <text evidence="3">The sequence shown here is derived from an EMBL/GenBank/DDBJ whole genome shotgun (WGS) entry which is preliminary data.</text>
</comment>
<dbReference type="Pfam" id="PF03372">
    <property type="entry name" value="Exo_endo_phos"/>
    <property type="match status" value="1"/>
</dbReference>
<dbReference type="InterPro" id="IPR005135">
    <property type="entry name" value="Endo/exonuclease/phosphatase"/>
</dbReference>
<name>A0A7C9NEE1_9ACTN</name>
<sequence>MSAHALRIRGAVHFPGRGGILLARVVSVFAIVLAAILAGHRLLPELGGVTPVLESVLPWLGVVIVPLVALAAVARSRGAVVASLTPAVVWGVMFGPSVLRHPPGGSGDFTVATLNVGVANDLSGQAVRAAAEGRDVVAAQELTPGGPAAKELSRIFPHRFQVGTVGLWSRYQLDDAKRVDVGLGWARALRAVVKAEKGDVTVYVMHLASARPGETSFRDKTLKEAGEVIAKDKSRRLVLLGDLNTATTDRARGNLVPPLRDAQEEAGQGFGFTWPSGFPITRPDHILYRGMEATLAEVREAAGSDHRAAVADLRF</sequence>
<feature type="transmembrane region" description="Helical" evidence="1">
    <location>
        <begin position="21"/>
        <end position="43"/>
    </location>
</feature>
<proteinExistence type="predicted"/>
<dbReference type="EMBL" id="WXEW01000004">
    <property type="protein sequence ID" value="NAS22695.1"/>
    <property type="molecule type" value="Genomic_DNA"/>
</dbReference>
<dbReference type="GO" id="GO:0003824">
    <property type="term" value="F:catalytic activity"/>
    <property type="evidence" value="ECO:0007669"/>
    <property type="project" value="InterPro"/>
</dbReference>
<gene>
    <name evidence="3" type="ORF">GT755_13480</name>
</gene>
<feature type="transmembrane region" description="Helical" evidence="1">
    <location>
        <begin position="55"/>
        <end position="73"/>
    </location>
</feature>
<evidence type="ECO:0000256" key="1">
    <source>
        <dbReference type="SAM" id="Phobius"/>
    </source>
</evidence>
<dbReference type="AlphaFoldDB" id="A0A7C9NEE1"/>
<keyword evidence="1" id="KW-0472">Membrane</keyword>
<accession>A0A7C9NEE1</accession>
<organism evidence="3 4">
    <name type="scientific">Herbidospora solisilvae</name>
    <dbReference type="NCBI Taxonomy" id="2696284"/>
    <lineage>
        <taxon>Bacteria</taxon>
        <taxon>Bacillati</taxon>
        <taxon>Actinomycetota</taxon>
        <taxon>Actinomycetes</taxon>
        <taxon>Streptosporangiales</taxon>
        <taxon>Streptosporangiaceae</taxon>
        <taxon>Herbidospora</taxon>
    </lineage>
</organism>
<protein>
    <recommendedName>
        <fullName evidence="2">Endonuclease/exonuclease/phosphatase domain-containing protein</fullName>
    </recommendedName>
</protein>